<name>A0A7Z0IH86_9MICO</name>
<dbReference type="Proteomes" id="UP000539111">
    <property type="component" value="Unassembled WGS sequence"/>
</dbReference>
<evidence type="ECO:0000313" key="2">
    <source>
        <dbReference type="Proteomes" id="UP000539111"/>
    </source>
</evidence>
<dbReference type="AlphaFoldDB" id="A0A7Z0IH86"/>
<gene>
    <name evidence="1" type="ORF">BJY26_001797</name>
</gene>
<organism evidence="1 2">
    <name type="scientific">Spelaeicoccus albus</name>
    <dbReference type="NCBI Taxonomy" id="1280376"/>
    <lineage>
        <taxon>Bacteria</taxon>
        <taxon>Bacillati</taxon>
        <taxon>Actinomycetota</taxon>
        <taxon>Actinomycetes</taxon>
        <taxon>Micrococcales</taxon>
        <taxon>Brevibacteriaceae</taxon>
        <taxon>Spelaeicoccus</taxon>
    </lineage>
</organism>
<sequence>MALLEMVGGVRWKPNLPVFGLFATSTMLKPPVGIGSLAAGLGPGTHC</sequence>
<keyword evidence="2" id="KW-1185">Reference proteome</keyword>
<comment type="caution">
    <text evidence="1">The sequence shown here is derived from an EMBL/GenBank/DDBJ whole genome shotgun (WGS) entry which is preliminary data.</text>
</comment>
<accession>A0A7Z0IH86</accession>
<proteinExistence type="predicted"/>
<evidence type="ECO:0000313" key="1">
    <source>
        <dbReference type="EMBL" id="NYI67491.1"/>
    </source>
</evidence>
<dbReference type="EMBL" id="JACBZP010000001">
    <property type="protein sequence ID" value="NYI67491.1"/>
    <property type="molecule type" value="Genomic_DNA"/>
</dbReference>
<reference evidence="1 2" key="1">
    <citation type="submission" date="2020-07" db="EMBL/GenBank/DDBJ databases">
        <title>Sequencing the genomes of 1000 actinobacteria strains.</title>
        <authorList>
            <person name="Klenk H.-P."/>
        </authorList>
    </citation>
    <scope>NUCLEOTIDE SEQUENCE [LARGE SCALE GENOMIC DNA]</scope>
    <source>
        <strain evidence="1 2">DSM 26341</strain>
    </source>
</reference>
<protein>
    <submittedName>
        <fullName evidence="1">Uncharacterized protein</fullName>
    </submittedName>
</protein>